<evidence type="ECO:0000256" key="9">
    <source>
        <dbReference type="ARBA" id="ARBA00023136"/>
    </source>
</evidence>
<evidence type="ECO:0000256" key="3">
    <source>
        <dbReference type="ARBA" id="ARBA00011276"/>
    </source>
</evidence>
<dbReference type="GO" id="GO:0072546">
    <property type="term" value="C:EMC complex"/>
    <property type="evidence" value="ECO:0007669"/>
    <property type="project" value="TreeGrafter"/>
</dbReference>
<accession>A0A6J0J7X1</accession>
<dbReference type="OrthoDB" id="1894652at2759"/>
<comment type="subcellular location">
    <subcellularLocation>
        <location evidence="1">Endoplasmic reticulum membrane</location>
        <topology evidence="1">Single-pass type I membrane protein</topology>
    </subcellularLocation>
</comment>
<name>A0A6J0J7X1_9PASS</name>
<dbReference type="CTD" id="284361"/>
<evidence type="ECO:0000256" key="1">
    <source>
        <dbReference type="ARBA" id="ARBA00004115"/>
    </source>
</evidence>
<feature type="region of interest" description="Disordered" evidence="10">
    <location>
        <begin position="23"/>
        <end position="43"/>
    </location>
</feature>
<dbReference type="Proteomes" id="UP000504624">
    <property type="component" value="Unplaced"/>
</dbReference>
<evidence type="ECO:0000256" key="11">
    <source>
        <dbReference type="SAM" id="SignalP"/>
    </source>
</evidence>
<comment type="subunit">
    <text evidence="3">Component of the ER membrane protein complex (EMC).</text>
</comment>
<dbReference type="GO" id="GO:0000976">
    <property type="term" value="F:transcription cis-regulatory region binding"/>
    <property type="evidence" value="ECO:0007669"/>
    <property type="project" value="InterPro"/>
</dbReference>
<dbReference type="Pfam" id="PF21203">
    <property type="entry name" value="ECM10"/>
    <property type="match status" value="1"/>
</dbReference>
<organism evidence="13 14">
    <name type="scientific">Lepidothrix coronata</name>
    <name type="common">blue-crowned manakin</name>
    <dbReference type="NCBI Taxonomy" id="321398"/>
    <lineage>
        <taxon>Eukaryota</taxon>
        <taxon>Metazoa</taxon>
        <taxon>Chordata</taxon>
        <taxon>Craniata</taxon>
        <taxon>Vertebrata</taxon>
        <taxon>Euteleostomi</taxon>
        <taxon>Archelosauria</taxon>
        <taxon>Archosauria</taxon>
        <taxon>Dinosauria</taxon>
        <taxon>Saurischia</taxon>
        <taxon>Theropoda</taxon>
        <taxon>Coelurosauria</taxon>
        <taxon>Aves</taxon>
        <taxon>Neognathae</taxon>
        <taxon>Neoaves</taxon>
        <taxon>Telluraves</taxon>
        <taxon>Australaves</taxon>
        <taxon>Passeriformes</taxon>
        <taxon>Pipridae</taxon>
        <taxon>Lepidothrix</taxon>
    </lineage>
</organism>
<dbReference type="GeneID" id="108509945"/>
<keyword evidence="8" id="KW-1133">Transmembrane helix</keyword>
<dbReference type="SMART" id="SM00348">
    <property type="entry name" value="IRF"/>
    <property type="match status" value="1"/>
</dbReference>
<evidence type="ECO:0000256" key="5">
    <source>
        <dbReference type="ARBA" id="ARBA00022692"/>
    </source>
</evidence>
<dbReference type="PANTHER" id="PTHR21397">
    <property type="entry name" value="CHROMATIN COMPLEXES SUBUNIT BAP18-RELATED"/>
    <property type="match status" value="1"/>
</dbReference>
<evidence type="ECO:0000256" key="7">
    <source>
        <dbReference type="ARBA" id="ARBA00022824"/>
    </source>
</evidence>
<evidence type="ECO:0000256" key="10">
    <source>
        <dbReference type="SAM" id="MobiDB-lite"/>
    </source>
</evidence>
<evidence type="ECO:0000313" key="14">
    <source>
        <dbReference type="RefSeq" id="XP_017695050.1"/>
    </source>
</evidence>
<feature type="signal peptide" evidence="11">
    <location>
        <begin position="1"/>
        <end position="20"/>
    </location>
</feature>
<feature type="compositionally biased region" description="Basic and acidic residues" evidence="10">
    <location>
        <begin position="311"/>
        <end position="335"/>
    </location>
</feature>
<feature type="region of interest" description="Disordered" evidence="10">
    <location>
        <begin position="452"/>
        <end position="475"/>
    </location>
</feature>
<proteinExistence type="inferred from homology"/>
<dbReference type="SUPFAM" id="SSF46785">
    <property type="entry name" value="Winged helix' DNA-binding domain"/>
    <property type="match status" value="1"/>
</dbReference>
<protein>
    <recommendedName>
        <fullName evidence="4">ER membrane protein complex subunit 10</fullName>
    </recommendedName>
</protein>
<dbReference type="RefSeq" id="XP_017695050.1">
    <property type="nucleotide sequence ID" value="XM_017839561.1"/>
</dbReference>
<dbReference type="Gene3D" id="1.10.10.10">
    <property type="entry name" value="Winged helix-like DNA-binding domain superfamily/Winged helix DNA-binding domain"/>
    <property type="match status" value="1"/>
</dbReference>
<feature type="non-terminal residue" evidence="14">
    <location>
        <position position="490"/>
    </location>
</feature>
<feature type="chain" id="PRO_5026708900" description="ER membrane protein complex subunit 10" evidence="11">
    <location>
        <begin position="21"/>
        <end position="490"/>
    </location>
</feature>
<reference evidence="14" key="1">
    <citation type="submission" date="2025-08" db="UniProtKB">
        <authorList>
            <consortium name="RefSeq"/>
        </authorList>
    </citation>
    <scope>IDENTIFICATION</scope>
</reference>
<evidence type="ECO:0000256" key="2">
    <source>
        <dbReference type="ARBA" id="ARBA00007695"/>
    </source>
</evidence>
<evidence type="ECO:0000256" key="4">
    <source>
        <dbReference type="ARBA" id="ARBA00020105"/>
    </source>
</evidence>
<dbReference type="InterPro" id="IPR036390">
    <property type="entry name" value="WH_DNA-bd_sf"/>
</dbReference>
<sequence>MAAALRVPLLALLVAGAALGGGGGTCRGGSGTGPGSRPGDSESCRVSLSLEHSFELDDAPRFRRRGTLSLSPGPEPALALAQKPLGDEDRARLREVAARDGLYRVRVPRRPPAPGEEEGPGFVTSFVRACALLESRLSDQLTLHVDVAGNVVALGVVALPGTCRGTEVEDAELELFNTSVALRQPLPAATPETAAFIRHLEQEQAQRARNPQEQKSFFAKYVRENPPPNPPQAALCNAMGGRVPGHALTPLGPFQAWAEYKGRVRPGDPPDPAGWKTRLRCALARSPEFKELPRRGRPDGPCPYRVYRLLPPRESKAPKARRSQKESELSPEEPRPQSQTPPPDPQGGTQDHGEPAQAPLLEMPPLRILVESLEPLPPAQGDFALLLHLRRGTAALHQVALPPGEYLLSPPGRQGAPTPPGVLPRVVLPEGAGLGRGFLLSSAPRGLFLRARPGAPPGGGGGTVRGPHVTAGPIQQGALLQPFDGQRFRH</sequence>
<feature type="region of interest" description="Disordered" evidence="10">
    <location>
        <begin position="290"/>
        <end position="357"/>
    </location>
</feature>
<dbReference type="PANTHER" id="PTHR21397:SF4">
    <property type="entry name" value="ER MEMBRANE PROTEIN COMPLEX SUBUNIT 10"/>
    <property type="match status" value="1"/>
</dbReference>
<feature type="compositionally biased region" description="Gly residues" evidence="10">
    <location>
        <begin position="23"/>
        <end position="36"/>
    </location>
</feature>
<comment type="similarity">
    <text evidence="2">Belongs to the EMC10 family.</text>
</comment>
<keyword evidence="6 11" id="KW-0732">Signal</keyword>
<keyword evidence="13" id="KW-1185">Reference proteome</keyword>
<dbReference type="Pfam" id="PF00605">
    <property type="entry name" value="IRF"/>
    <property type="match status" value="1"/>
</dbReference>
<dbReference type="InterPro" id="IPR036388">
    <property type="entry name" value="WH-like_DNA-bd_sf"/>
</dbReference>
<dbReference type="InterPro" id="IPR001346">
    <property type="entry name" value="Interferon_reg_fact_DNA-bd_dom"/>
</dbReference>
<evidence type="ECO:0000259" key="12">
    <source>
        <dbReference type="PROSITE" id="PS51507"/>
    </source>
</evidence>
<evidence type="ECO:0000256" key="8">
    <source>
        <dbReference type="ARBA" id="ARBA00022989"/>
    </source>
</evidence>
<evidence type="ECO:0000313" key="13">
    <source>
        <dbReference type="Proteomes" id="UP000504624"/>
    </source>
</evidence>
<dbReference type="PROSITE" id="PS51507">
    <property type="entry name" value="IRF_2"/>
    <property type="match status" value="1"/>
</dbReference>
<keyword evidence="7" id="KW-0256">Endoplasmic reticulum</keyword>
<keyword evidence="9" id="KW-0472">Membrane</keyword>
<evidence type="ECO:0000256" key="6">
    <source>
        <dbReference type="ARBA" id="ARBA00022729"/>
    </source>
</evidence>
<keyword evidence="5" id="KW-0812">Transmembrane</keyword>
<dbReference type="CDD" id="cd22209">
    <property type="entry name" value="EMC10"/>
    <property type="match status" value="1"/>
</dbReference>
<dbReference type="AlphaFoldDB" id="A0A6J0J7X1"/>
<gene>
    <name evidence="14" type="primary">EMC10</name>
</gene>
<dbReference type="PRINTS" id="PR00267">
    <property type="entry name" value="INTFRNREGFCT"/>
</dbReference>
<feature type="domain" description="IRF tryptophan pentad repeat" evidence="12">
    <location>
        <begin position="254"/>
        <end position="311"/>
    </location>
</feature>